<organism evidence="1 2">
    <name type="scientific">Aspergillus tanneri</name>
    <dbReference type="NCBI Taxonomy" id="1220188"/>
    <lineage>
        <taxon>Eukaryota</taxon>
        <taxon>Fungi</taxon>
        <taxon>Dikarya</taxon>
        <taxon>Ascomycota</taxon>
        <taxon>Pezizomycotina</taxon>
        <taxon>Eurotiomycetes</taxon>
        <taxon>Eurotiomycetidae</taxon>
        <taxon>Eurotiales</taxon>
        <taxon>Aspergillaceae</taxon>
        <taxon>Aspergillus</taxon>
        <taxon>Aspergillus subgen. Circumdati</taxon>
    </lineage>
</organism>
<name>A0A4S3IZ20_9EURO</name>
<reference evidence="1 2" key="1">
    <citation type="submission" date="2019-03" db="EMBL/GenBank/DDBJ databases">
        <title>The genome sequence of a newly discovered highly antifungal drug resistant Aspergillus species, Aspergillus tanneri NIH 1004.</title>
        <authorList>
            <person name="Mounaud S."/>
            <person name="Singh I."/>
            <person name="Joardar V."/>
            <person name="Pakala S."/>
            <person name="Pakala S."/>
            <person name="Venepally P."/>
            <person name="Hoover J."/>
            <person name="Nierman W."/>
            <person name="Chung J."/>
            <person name="Losada L."/>
        </authorList>
    </citation>
    <scope>NUCLEOTIDE SEQUENCE [LARGE SCALE GENOMIC DNA]</scope>
    <source>
        <strain evidence="1 2">NIH1004</strain>
    </source>
</reference>
<comment type="caution">
    <text evidence="1">The sequence shown here is derived from an EMBL/GenBank/DDBJ whole genome shotgun (WGS) entry which is preliminary data.</text>
</comment>
<sequence length="292" mass="32805">MKEAKGGRRTGSQDSIMNKTSAMEVAVGIGWTDEKNSDKPLSGNSLAEWLHISAYAYGGLTGNPNNARTSQMKLNFVLGTAETNSLMLRYEAAWTQFFLMEQSLREIRDGRRVDVQGQLTFVNNIGQTIQNRTEVNGNPIVTPIQFDQNAWLRECFSHCPWMSFGLHYNVSMDGMSSVLDWNKPTFSIQFFPFARPFFTKEEAMVDMLLLERAYDAKRAKLQPGPPMARALTLSAHSPVNPSGDARLGREEFTQMELRDVLELLPRHEPLTVDGSMFSGLPLRSSVETTGRE</sequence>
<dbReference type="VEuPathDB" id="FungiDB:EYZ11_012893"/>
<dbReference type="Proteomes" id="UP000308092">
    <property type="component" value="Unassembled WGS sequence"/>
</dbReference>
<accession>A0A4S3IZ20</accession>
<evidence type="ECO:0000313" key="1">
    <source>
        <dbReference type="EMBL" id="THC87660.1"/>
    </source>
</evidence>
<gene>
    <name evidence="1" type="ORF">EYZ11_012893</name>
</gene>
<dbReference type="AlphaFoldDB" id="A0A4S3IZ20"/>
<dbReference type="EMBL" id="SOSA01001092">
    <property type="protein sequence ID" value="THC87660.1"/>
    <property type="molecule type" value="Genomic_DNA"/>
</dbReference>
<keyword evidence="2" id="KW-1185">Reference proteome</keyword>
<dbReference type="STRING" id="1220188.A0A4S3IZ20"/>
<protein>
    <submittedName>
        <fullName evidence="1">Uncharacterized protein</fullName>
    </submittedName>
</protein>
<proteinExistence type="predicted"/>
<evidence type="ECO:0000313" key="2">
    <source>
        <dbReference type="Proteomes" id="UP000308092"/>
    </source>
</evidence>